<keyword evidence="4" id="KW-1185">Reference proteome</keyword>
<dbReference type="SUPFAM" id="SSF56024">
    <property type="entry name" value="Phospholipase D/nuclease"/>
    <property type="match status" value="2"/>
</dbReference>
<sequence length="813" mass="86106">MKPSRWRWVRAVLAALAGLAVLALLVWLVARNRTEDPRALLLLAALAALGGVVLTIWLVWRIAGPQVRVRHPHLWLLFAALAGVTLTALLAQLLIGPVVGTLPGEQVFLRAYLGMLAAVLSLAAGFALIGALSAPALPLAELGVPPRAVPYRLGVTLAVVGGLLVIPALLILVGAAVSREGVVGPLLPGGLLGAVAALYGLTAGGLLGLLTLRVGQVWRPALAGLVGAGLGGAACGLVFGLFGSPDLIRGGWGFLLLAALFVAAIHLAWGLGVRAALNRLLALGRRSGGRAVPVQAASRAQVNVVATLALLLLGGAAGPLRTLGDFLTTRRVNDDPPRAVRPLEAPACTEPQDPLERAVWRVTTRDGRPDLSCRHTVYPLLRIAEPSLPGLPGEPLEPPSPAAASGFDHVAGLVLTARREVLFTTMSWDEGPDSPGATLAHALARLYARVKANPAAYPDGLSVRLTLGNYPVVSILAWGAEVWDALHDLRAAGVPLSDPAHGWRVQLGNYAGTFPHSHAKLLVVDGQLLMAAGFNYDDQHYPTSHPSGRGIGLYDLALVVRGPAAQNGVGAFEDLWTRSKVVECPETPQAGRPHGGCRLGALGQHDPLPAARRALPQGGSRVFSLYRREGFTEADQAVAALLDTAQQEVMLLHIDFSMNVGCIIALLNPGLCTDHDRLPWMTALLGALERGVTVRLMTKSEGVEGIENRIALAYLQREMRRRGIPASRFEARGFPQPLHAKVTLVDRRMLVVGSMNLHYSSWTQGPLGLAEYDLATSDPARTREFRQLYDGFWAQAEAVTLPPFLTEVGAGQP</sequence>
<organism evidence="3 4">
    <name type="scientific">Deinococcus phoenicis</name>
    <dbReference type="NCBI Taxonomy" id="1476583"/>
    <lineage>
        <taxon>Bacteria</taxon>
        <taxon>Thermotogati</taxon>
        <taxon>Deinococcota</taxon>
        <taxon>Deinococci</taxon>
        <taxon>Deinococcales</taxon>
        <taxon>Deinococcaceae</taxon>
        <taxon>Deinococcus</taxon>
    </lineage>
</organism>
<dbReference type="eggNOG" id="COG1502">
    <property type="taxonomic scope" value="Bacteria"/>
</dbReference>
<dbReference type="Proteomes" id="UP000020492">
    <property type="component" value="Unassembled WGS sequence"/>
</dbReference>
<dbReference type="EMBL" id="JHAC01000064">
    <property type="protein sequence ID" value="EYB66812.1"/>
    <property type="molecule type" value="Genomic_DNA"/>
</dbReference>
<feature type="transmembrane region" description="Helical" evidence="1">
    <location>
        <begin position="153"/>
        <end position="177"/>
    </location>
</feature>
<keyword evidence="1" id="KW-1133">Transmembrane helix</keyword>
<keyword evidence="1" id="KW-0812">Transmembrane</keyword>
<dbReference type="InterPro" id="IPR001736">
    <property type="entry name" value="PLipase_D/transphosphatidylase"/>
</dbReference>
<name>A0A016QLP5_9DEIO</name>
<dbReference type="InterPro" id="IPR025202">
    <property type="entry name" value="PLD-like_dom"/>
</dbReference>
<feature type="transmembrane region" description="Helical" evidence="1">
    <location>
        <begin position="74"/>
        <end position="95"/>
    </location>
</feature>
<feature type="domain" description="PLD phosphodiesterase" evidence="2">
    <location>
        <begin position="518"/>
        <end position="540"/>
    </location>
</feature>
<proteinExistence type="predicted"/>
<dbReference type="RefSeq" id="WP_152544989.1">
    <property type="nucleotide sequence ID" value="NZ_JHAC01000064.1"/>
</dbReference>
<gene>
    <name evidence="3" type="ORF">DEIPH_ctg069orf0014</name>
</gene>
<evidence type="ECO:0000256" key="1">
    <source>
        <dbReference type="SAM" id="Phobius"/>
    </source>
</evidence>
<comment type="caution">
    <text evidence="3">The sequence shown here is derived from an EMBL/GenBank/DDBJ whole genome shotgun (WGS) entry which is preliminary data.</text>
</comment>
<dbReference type="STRING" id="1476583.DEIPH_ctg069orf0014"/>
<evidence type="ECO:0000259" key="2">
    <source>
        <dbReference type="PROSITE" id="PS50035"/>
    </source>
</evidence>
<dbReference type="PATRIC" id="fig|1476583.3.peg.3181"/>
<dbReference type="GO" id="GO:0032049">
    <property type="term" value="P:cardiolipin biosynthetic process"/>
    <property type="evidence" value="ECO:0007669"/>
    <property type="project" value="UniProtKB-ARBA"/>
</dbReference>
<dbReference type="PANTHER" id="PTHR21248">
    <property type="entry name" value="CARDIOLIPIN SYNTHASE"/>
    <property type="match status" value="1"/>
</dbReference>
<dbReference type="PANTHER" id="PTHR21248:SF22">
    <property type="entry name" value="PHOSPHOLIPASE D"/>
    <property type="match status" value="1"/>
</dbReference>
<reference evidence="3 4" key="1">
    <citation type="submission" date="2014-03" db="EMBL/GenBank/DDBJ databases">
        <title>Draft genome sequence of Deinococcus phoenicis 1P10ME.</title>
        <authorList>
            <person name="Stepanov V.G."/>
            <person name="Vaishampayan P."/>
            <person name="Venkateswaran K."/>
            <person name="Fox G.E."/>
        </authorList>
    </citation>
    <scope>NUCLEOTIDE SEQUENCE [LARGE SCALE GENOMIC DNA]</scope>
    <source>
        <strain evidence="3 4">1P10ME</strain>
    </source>
</reference>
<feature type="transmembrane region" description="Helical" evidence="1">
    <location>
        <begin position="189"/>
        <end position="210"/>
    </location>
</feature>
<protein>
    <recommendedName>
        <fullName evidence="2">PLD phosphodiesterase domain-containing protein</fullName>
    </recommendedName>
</protein>
<feature type="transmembrane region" description="Helical" evidence="1">
    <location>
        <begin position="254"/>
        <end position="277"/>
    </location>
</feature>
<feature type="domain" description="PLD phosphodiesterase" evidence="2">
    <location>
        <begin position="734"/>
        <end position="761"/>
    </location>
</feature>
<dbReference type="CDD" id="cd00138">
    <property type="entry name" value="PLDc_SF"/>
    <property type="match status" value="1"/>
</dbReference>
<feature type="transmembrane region" description="Helical" evidence="1">
    <location>
        <begin position="107"/>
        <end position="132"/>
    </location>
</feature>
<accession>A0A016QLP5</accession>
<evidence type="ECO:0000313" key="3">
    <source>
        <dbReference type="EMBL" id="EYB66812.1"/>
    </source>
</evidence>
<dbReference type="OrthoDB" id="54549at2"/>
<feature type="transmembrane region" description="Helical" evidence="1">
    <location>
        <begin position="222"/>
        <end position="242"/>
    </location>
</feature>
<feature type="transmembrane region" description="Helical" evidence="1">
    <location>
        <begin position="41"/>
        <end position="62"/>
    </location>
</feature>
<dbReference type="PROSITE" id="PS50035">
    <property type="entry name" value="PLD"/>
    <property type="match status" value="2"/>
</dbReference>
<dbReference type="Gene3D" id="3.30.870.10">
    <property type="entry name" value="Endonuclease Chain A"/>
    <property type="match status" value="2"/>
</dbReference>
<keyword evidence="1" id="KW-0472">Membrane</keyword>
<dbReference type="GO" id="GO:0030572">
    <property type="term" value="F:phosphatidyltransferase activity"/>
    <property type="evidence" value="ECO:0007669"/>
    <property type="project" value="UniProtKB-ARBA"/>
</dbReference>
<dbReference type="Pfam" id="PF13091">
    <property type="entry name" value="PLDc_2"/>
    <property type="match status" value="1"/>
</dbReference>
<evidence type="ECO:0000313" key="4">
    <source>
        <dbReference type="Proteomes" id="UP000020492"/>
    </source>
</evidence>
<dbReference type="AlphaFoldDB" id="A0A016QLP5"/>